<dbReference type="InterPro" id="IPR053078">
    <property type="entry name" value="TTF1-like"/>
</dbReference>
<dbReference type="PANTHER" id="PTHR46760:SF1">
    <property type="entry name" value="TRANSCRIPTION TERMINATION FACTOR 1"/>
    <property type="match status" value="1"/>
</dbReference>
<dbReference type="SUPFAM" id="SSF46689">
    <property type="entry name" value="Homeodomain-like"/>
    <property type="match status" value="1"/>
</dbReference>
<dbReference type="GO" id="GO:0003682">
    <property type="term" value="F:chromatin binding"/>
    <property type="evidence" value="ECO:0007669"/>
    <property type="project" value="TreeGrafter"/>
</dbReference>
<dbReference type="SMART" id="SM00717">
    <property type="entry name" value="SANT"/>
    <property type="match status" value="3"/>
</dbReference>
<evidence type="ECO:0000259" key="3">
    <source>
        <dbReference type="PROSITE" id="PS51294"/>
    </source>
</evidence>
<dbReference type="KEGG" id="caua:113080145"/>
<dbReference type="GO" id="GO:0006363">
    <property type="term" value="P:termination of RNA polymerase I transcription"/>
    <property type="evidence" value="ECO:0007669"/>
    <property type="project" value="TreeGrafter"/>
</dbReference>
<keyword evidence="4" id="KW-1185">Reference proteome</keyword>
<name>A0A6P6NG98_CARAU</name>
<feature type="compositionally biased region" description="Basic and acidic residues" evidence="1">
    <location>
        <begin position="92"/>
        <end position="113"/>
    </location>
</feature>
<dbReference type="InterPro" id="IPR009057">
    <property type="entry name" value="Homeodomain-like_sf"/>
</dbReference>
<evidence type="ECO:0000256" key="1">
    <source>
        <dbReference type="SAM" id="MobiDB-lite"/>
    </source>
</evidence>
<sequence>MLDEMQSDSRNEIMDRVNGEKSKKKKKRKKSETPEQHELTQSPKVQTEEQSEKVHKKKKKKNKELENVNLQTPTEKKKKRKLDEGVEVVTSLHKEKDKTAESPKPQGSKEQKPAKKKKKRADVTQTDCDDMTQGEQPVLMIEQQEVPNDQESGLPDVLIGTRKRKRKRGLEDEPEVDPNLLNELKEFCPKIESRSSHEINKMIMYDLPRFKEFRKQGIMLRHGRYSNAENDRLRQNVRDFLALTGVKDAVKLFHPKRFPAETQELTKLKKVYKFFERIAEGIPRPCHDVFNRGRKVFDGENYKGRFTEEEVKSLLKYHSLHGNNWQKISELTGRSGYSLEKRFTQLNTARKTGPWSAKEVQRLLKAVRDHIVTVLKSESPNKTTPKRVSREILYQKLPWFNISLKVKTRCWSKCREKWMSILAVRMSSGTCRGRKSQEAKIRLIKAMYQMQVEDVTDVNWDDLTAVFGDVPPAHVQAKWHQLKVSYVPNWKTKCFGDIVDFLYEKVLPGMMKDCEDLDDNDLKVDQKQSFLLSDIFKDIEDHCNDSEEESGQKEDDNSS</sequence>
<feature type="domain" description="Myb-like" evidence="2">
    <location>
        <begin position="347"/>
        <end position="422"/>
    </location>
</feature>
<feature type="compositionally biased region" description="Basic and acidic residues" evidence="1">
    <location>
        <begin position="7"/>
        <end position="21"/>
    </location>
</feature>
<feature type="domain" description="HTH myb-type" evidence="3">
    <location>
        <begin position="303"/>
        <end position="351"/>
    </location>
</feature>
<dbReference type="Proteomes" id="UP000515129">
    <property type="component" value="Chromosome 5"/>
</dbReference>
<evidence type="ECO:0000313" key="4">
    <source>
        <dbReference type="Proteomes" id="UP000515129"/>
    </source>
</evidence>
<dbReference type="PROSITE" id="PS50090">
    <property type="entry name" value="MYB_LIKE"/>
    <property type="match status" value="1"/>
</dbReference>
<feature type="region of interest" description="Disordered" evidence="1">
    <location>
        <begin position="1"/>
        <end position="134"/>
    </location>
</feature>
<gene>
    <name evidence="5" type="primary">ttf1.6</name>
</gene>
<dbReference type="CDD" id="cd00167">
    <property type="entry name" value="SANT"/>
    <property type="match status" value="2"/>
</dbReference>
<dbReference type="InterPro" id="IPR001005">
    <property type="entry name" value="SANT/Myb"/>
</dbReference>
<dbReference type="Gene3D" id="1.10.10.60">
    <property type="entry name" value="Homeodomain-like"/>
    <property type="match status" value="2"/>
</dbReference>
<organism evidence="4 5">
    <name type="scientific">Carassius auratus</name>
    <name type="common">Goldfish</name>
    <dbReference type="NCBI Taxonomy" id="7957"/>
    <lineage>
        <taxon>Eukaryota</taxon>
        <taxon>Metazoa</taxon>
        <taxon>Chordata</taxon>
        <taxon>Craniata</taxon>
        <taxon>Vertebrata</taxon>
        <taxon>Euteleostomi</taxon>
        <taxon>Actinopterygii</taxon>
        <taxon>Neopterygii</taxon>
        <taxon>Teleostei</taxon>
        <taxon>Ostariophysi</taxon>
        <taxon>Cypriniformes</taxon>
        <taxon>Cyprinidae</taxon>
        <taxon>Cyprininae</taxon>
        <taxon>Carassius</taxon>
    </lineage>
</organism>
<dbReference type="FunFam" id="1.10.10.60:FF:000480">
    <property type="entry name" value="Si:ch73-376l24.4"/>
    <property type="match status" value="1"/>
</dbReference>
<dbReference type="PANTHER" id="PTHR46760">
    <property type="entry name" value="TRANSCRIPTION TERMINATION FACTOR 1"/>
    <property type="match status" value="1"/>
</dbReference>
<dbReference type="OrthoDB" id="5812619at2759"/>
<dbReference type="CTD" id="449954"/>
<dbReference type="GO" id="GO:0005730">
    <property type="term" value="C:nucleolus"/>
    <property type="evidence" value="ECO:0007669"/>
    <property type="project" value="TreeGrafter"/>
</dbReference>
<dbReference type="RefSeq" id="XP_026108155.1">
    <property type="nucleotide sequence ID" value="XM_026252370.1"/>
</dbReference>
<proteinExistence type="predicted"/>
<protein>
    <submittedName>
        <fullName evidence="5">Transcription termination factor 1</fullName>
    </submittedName>
</protein>
<dbReference type="PROSITE" id="PS51294">
    <property type="entry name" value="HTH_MYB"/>
    <property type="match status" value="1"/>
</dbReference>
<dbReference type="Pfam" id="PF13921">
    <property type="entry name" value="Myb_DNA-bind_6"/>
    <property type="match status" value="1"/>
</dbReference>
<evidence type="ECO:0000259" key="2">
    <source>
        <dbReference type="PROSITE" id="PS50090"/>
    </source>
</evidence>
<dbReference type="AlphaFoldDB" id="A0A6P6NG98"/>
<accession>A0A6P6NG98</accession>
<reference evidence="5" key="1">
    <citation type="submission" date="2025-08" db="UniProtKB">
        <authorList>
            <consortium name="RefSeq"/>
        </authorList>
    </citation>
    <scope>IDENTIFICATION</scope>
    <source>
        <strain evidence="5">Wakin</strain>
        <tissue evidence="5">Muscle</tissue>
    </source>
</reference>
<dbReference type="InterPro" id="IPR017930">
    <property type="entry name" value="Myb_dom"/>
</dbReference>
<evidence type="ECO:0000313" key="5">
    <source>
        <dbReference type="RefSeq" id="XP_026108155.1"/>
    </source>
</evidence>